<dbReference type="RefSeq" id="XP_004025069.1">
    <property type="nucleotide sequence ID" value="XM_004025020.1"/>
</dbReference>
<organism evidence="1 2">
    <name type="scientific">Ichthyophthirius multifiliis</name>
    <name type="common">White spot disease agent</name>
    <name type="synonym">Ich</name>
    <dbReference type="NCBI Taxonomy" id="5932"/>
    <lineage>
        <taxon>Eukaryota</taxon>
        <taxon>Sar</taxon>
        <taxon>Alveolata</taxon>
        <taxon>Ciliophora</taxon>
        <taxon>Intramacronucleata</taxon>
        <taxon>Oligohymenophorea</taxon>
        <taxon>Hymenostomatida</taxon>
        <taxon>Ophryoglenina</taxon>
        <taxon>Ichthyophthirius</taxon>
    </lineage>
</organism>
<protein>
    <submittedName>
        <fullName evidence="1">Uncharacterized protein</fullName>
    </submittedName>
</protein>
<evidence type="ECO:0000313" key="1">
    <source>
        <dbReference type="EMBL" id="EGR27617.1"/>
    </source>
</evidence>
<dbReference type="GeneID" id="14903680"/>
<evidence type="ECO:0000313" key="2">
    <source>
        <dbReference type="Proteomes" id="UP000008983"/>
    </source>
</evidence>
<dbReference type="AlphaFoldDB" id="G0R4I9"/>
<reference evidence="1 2" key="1">
    <citation type="submission" date="2011-07" db="EMBL/GenBank/DDBJ databases">
        <authorList>
            <person name="Coyne R."/>
            <person name="Brami D."/>
            <person name="Johnson J."/>
            <person name="Hostetler J."/>
            <person name="Hannick L."/>
            <person name="Clark T."/>
            <person name="Cassidy-Hanley D."/>
            <person name="Inman J."/>
        </authorList>
    </citation>
    <scope>NUCLEOTIDE SEQUENCE [LARGE SCALE GENOMIC DNA]</scope>
    <source>
        <strain evidence="1 2">G5</strain>
    </source>
</reference>
<sequence>MQPKKVKGILQVFFNMDIKVFHAFIYKTLRIILNRMQQIQLQDNILKKMSSMKIQKMNLLKNKNNFAIFLSFNYWFQPGICKEMNLVKNVLKIFQILKNKQIFQLLVFKKLSLKIQKIMNLKLKKQYYLFRDFQIIIPQFHIRIYLEI</sequence>
<accession>G0R4I9</accession>
<keyword evidence="2" id="KW-1185">Reference proteome</keyword>
<dbReference type="Proteomes" id="UP000008983">
    <property type="component" value="Unassembled WGS sequence"/>
</dbReference>
<name>G0R4I9_ICHMU</name>
<proteinExistence type="predicted"/>
<dbReference type="EMBL" id="GL984348">
    <property type="protein sequence ID" value="EGR27617.1"/>
    <property type="molecule type" value="Genomic_DNA"/>
</dbReference>
<dbReference type="InParanoid" id="G0R4I9"/>
<gene>
    <name evidence="1" type="ORF">IMG5_193160</name>
</gene>